<evidence type="ECO:0000256" key="29">
    <source>
        <dbReference type="ARBA" id="ARBA00048703"/>
    </source>
</evidence>
<comment type="cofactor">
    <cofactor evidence="1">
        <name>Zn(2+)</name>
        <dbReference type="ChEBI" id="CHEBI:29105"/>
    </cofactor>
</comment>
<evidence type="ECO:0000256" key="15">
    <source>
        <dbReference type="ARBA" id="ARBA00023157"/>
    </source>
</evidence>
<dbReference type="InterPro" id="IPR002591">
    <property type="entry name" value="Phosphodiest/P_Trfase"/>
</dbReference>
<gene>
    <name evidence="32" type="ORF">COCON_G00122810</name>
</gene>
<keyword evidence="10" id="KW-0378">Hydrolase</keyword>
<evidence type="ECO:0000256" key="6">
    <source>
        <dbReference type="ARBA" id="ARBA00022553"/>
    </source>
</evidence>
<evidence type="ECO:0000256" key="25">
    <source>
        <dbReference type="ARBA" id="ARBA00047600"/>
    </source>
</evidence>
<comment type="caution">
    <text evidence="32">The sequence shown here is derived from an EMBL/GenBank/DDBJ whole genome shotgun (WGS) entry which is preliminary data.</text>
</comment>
<evidence type="ECO:0000256" key="4">
    <source>
        <dbReference type="ARBA" id="ARBA00012318"/>
    </source>
</evidence>
<evidence type="ECO:0000256" key="23">
    <source>
        <dbReference type="ARBA" id="ARBA00047482"/>
    </source>
</evidence>
<dbReference type="EC" id="3.1.4.38" evidence="4"/>
<evidence type="ECO:0000256" key="30">
    <source>
        <dbReference type="ARBA" id="ARBA00049092"/>
    </source>
</evidence>
<keyword evidence="5" id="KW-1003">Cell membrane</keyword>
<dbReference type="Gene3D" id="3.40.720.10">
    <property type="entry name" value="Alkaline Phosphatase, subunit A"/>
    <property type="match status" value="1"/>
</dbReference>
<proteinExistence type="inferred from homology"/>
<dbReference type="GO" id="GO:0046872">
    <property type="term" value="F:metal ion binding"/>
    <property type="evidence" value="ECO:0007669"/>
    <property type="project" value="UniProtKB-KW"/>
</dbReference>
<name>A0A9Q1DHC1_CONCO</name>
<dbReference type="AlphaFoldDB" id="A0A9Q1DHC1"/>
<keyword evidence="11" id="KW-0862">Zinc</keyword>
<dbReference type="SUPFAM" id="SSF53649">
    <property type="entry name" value="Alkaline phosphatase-like"/>
    <property type="match status" value="1"/>
</dbReference>
<evidence type="ECO:0000256" key="13">
    <source>
        <dbReference type="ARBA" id="ARBA00023098"/>
    </source>
</evidence>
<dbReference type="PANTHER" id="PTHR10151">
    <property type="entry name" value="ECTONUCLEOTIDE PYROPHOSPHATASE/PHOSPHODIESTERASE"/>
    <property type="match status" value="1"/>
</dbReference>
<comment type="catalytic activity">
    <reaction evidence="29">
        <text>sn-glycerol 3-phosphocholine + H2O = phosphocholine + glycerol + H(+)</text>
        <dbReference type="Rhea" id="RHEA:19545"/>
        <dbReference type="ChEBI" id="CHEBI:15377"/>
        <dbReference type="ChEBI" id="CHEBI:15378"/>
        <dbReference type="ChEBI" id="CHEBI:16870"/>
        <dbReference type="ChEBI" id="CHEBI:17754"/>
        <dbReference type="ChEBI" id="CHEBI:295975"/>
        <dbReference type="EC" id="3.1.4.38"/>
    </reaction>
    <physiologicalReaction direction="left-to-right" evidence="29">
        <dbReference type="Rhea" id="RHEA:19546"/>
    </physiologicalReaction>
</comment>
<keyword evidence="9" id="KW-0732">Signal</keyword>
<comment type="catalytic activity">
    <reaction evidence="27">
        <text>1-hexadecanoyl-sn-glycero-3-phosphocholine + H2O = 1-hexadecanoyl-sn-glycerol + phosphocholine + H(+)</text>
        <dbReference type="Rhea" id="RHEA:41119"/>
        <dbReference type="ChEBI" id="CHEBI:15377"/>
        <dbReference type="ChEBI" id="CHEBI:15378"/>
        <dbReference type="ChEBI" id="CHEBI:72998"/>
        <dbReference type="ChEBI" id="CHEBI:75542"/>
        <dbReference type="ChEBI" id="CHEBI:295975"/>
    </reaction>
    <physiologicalReaction direction="left-to-right" evidence="27">
        <dbReference type="Rhea" id="RHEA:41120"/>
    </physiologicalReaction>
</comment>
<evidence type="ECO:0000256" key="11">
    <source>
        <dbReference type="ARBA" id="ARBA00022833"/>
    </source>
</evidence>
<dbReference type="Pfam" id="PF01663">
    <property type="entry name" value="Phosphodiest"/>
    <property type="match status" value="1"/>
</dbReference>
<comment type="similarity">
    <text evidence="3">Belongs to the nucleotide pyrophosphatase/phosphodiesterase family.</text>
</comment>
<dbReference type="Gene3D" id="3.30.1360.180">
    <property type="match status" value="1"/>
</dbReference>
<evidence type="ECO:0000256" key="10">
    <source>
        <dbReference type="ARBA" id="ARBA00022801"/>
    </source>
</evidence>
<dbReference type="OrthoDB" id="415411at2759"/>
<evidence type="ECO:0000256" key="12">
    <source>
        <dbReference type="ARBA" id="ARBA00022963"/>
    </source>
</evidence>
<dbReference type="InterPro" id="IPR017850">
    <property type="entry name" value="Alkaline_phosphatase_core_sf"/>
</dbReference>
<comment type="catalytic activity">
    <reaction evidence="21">
        <text>1-dodecanoyl-sn-glycero-3-phosphocholine + H2O = 1-dodecanoyl-sn-glycerol + phosphocholine + H(+)</text>
        <dbReference type="Rhea" id="RHEA:41127"/>
        <dbReference type="ChEBI" id="CHEBI:15377"/>
        <dbReference type="ChEBI" id="CHEBI:15378"/>
        <dbReference type="ChEBI" id="CHEBI:74966"/>
        <dbReference type="ChEBI" id="CHEBI:75529"/>
        <dbReference type="ChEBI" id="CHEBI:295975"/>
    </reaction>
    <physiologicalReaction direction="left-to-right" evidence="21">
        <dbReference type="Rhea" id="RHEA:41128"/>
    </physiologicalReaction>
</comment>
<comment type="catalytic activity">
    <reaction evidence="31">
        <text>1-(5Z,8Z,11Z,14Z-eicosatetraenoyl)-sn-glycero-3-phosphocholine + H2O = 1-(5Z,8Z,11Z,14Z-eicosatetraenoyl)-sn-glycerol + phosphocholine + H(+)</text>
        <dbReference type="Rhea" id="RHEA:41003"/>
        <dbReference type="ChEBI" id="CHEBI:15377"/>
        <dbReference type="ChEBI" id="CHEBI:15378"/>
        <dbReference type="ChEBI" id="CHEBI:34071"/>
        <dbReference type="ChEBI" id="CHEBI:74344"/>
        <dbReference type="ChEBI" id="CHEBI:295975"/>
    </reaction>
    <physiologicalReaction direction="left-to-right" evidence="31">
        <dbReference type="Rhea" id="RHEA:41004"/>
    </physiologicalReaction>
</comment>
<comment type="subcellular location">
    <subcellularLocation>
        <location evidence="2">Cell membrane</location>
        <topology evidence="2">Lipid-anchor</topology>
        <topology evidence="2">GPI-anchor</topology>
    </subcellularLocation>
</comment>
<comment type="catalytic activity">
    <reaction evidence="22">
        <text>1-(9Z-octadecenoyl)-sn-glycero-3-phosphocholine + H2O = 1-(9Z-octadecenoyl)-sn-glycerol + phosphocholine + H(+)</text>
        <dbReference type="Rhea" id="RHEA:41091"/>
        <dbReference type="ChEBI" id="CHEBI:15377"/>
        <dbReference type="ChEBI" id="CHEBI:15378"/>
        <dbReference type="ChEBI" id="CHEBI:28610"/>
        <dbReference type="ChEBI" id="CHEBI:75757"/>
        <dbReference type="ChEBI" id="CHEBI:295975"/>
    </reaction>
    <physiologicalReaction direction="left-to-right" evidence="22">
        <dbReference type="Rhea" id="RHEA:41092"/>
    </physiologicalReaction>
</comment>
<dbReference type="CDD" id="cd16018">
    <property type="entry name" value="Enpp"/>
    <property type="match status" value="1"/>
</dbReference>
<evidence type="ECO:0000256" key="22">
    <source>
        <dbReference type="ARBA" id="ARBA00047322"/>
    </source>
</evidence>
<evidence type="ECO:0000256" key="19">
    <source>
        <dbReference type="ARBA" id="ARBA00032556"/>
    </source>
</evidence>
<comment type="catalytic activity">
    <reaction evidence="28">
        <text>sphing-4-enine-phosphocholine + H2O = sphing-4-enine + phosphocholine + H(+)</text>
        <dbReference type="Rhea" id="RHEA:41095"/>
        <dbReference type="ChEBI" id="CHEBI:15377"/>
        <dbReference type="ChEBI" id="CHEBI:15378"/>
        <dbReference type="ChEBI" id="CHEBI:57756"/>
        <dbReference type="ChEBI" id="CHEBI:58906"/>
        <dbReference type="ChEBI" id="CHEBI:295975"/>
    </reaction>
    <physiologicalReaction direction="left-to-right" evidence="28">
        <dbReference type="Rhea" id="RHEA:41096"/>
    </physiologicalReaction>
</comment>
<protein>
    <recommendedName>
        <fullName evidence="4">glycerophosphocholine cholinephosphodiesterase</fullName>
        <ecNumber evidence="4">3.1.4.38</ecNumber>
    </recommendedName>
    <alternativeName>
        <fullName evidence="19">Choline-specific glycerophosphodiester phosphodiesterase</fullName>
    </alternativeName>
    <alternativeName>
        <fullName evidence="18">Ectonucleotide pyrophosphatase/phosphodiesterase family member 6</fullName>
    </alternativeName>
</protein>
<dbReference type="Proteomes" id="UP001152803">
    <property type="component" value="Unassembled WGS sequence"/>
</dbReference>
<keyword evidence="6" id="KW-0597">Phosphoprotein</keyword>
<evidence type="ECO:0000256" key="16">
    <source>
        <dbReference type="ARBA" id="ARBA00023180"/>
    </source>
</evidence>
<evidence type="ECO:0000256" key="20">
    <source>
        <dbReference type="ARBA" id="ARBA00046203"/>
    </source>
</evidence>
<dbReference type="GO" id="GO:0098552">
    <property type="term" value="C:side of membrane"/>
    <property type="evidence" value="ECO:0007669"/>
    <property type="project" value="UniProtKB-KW"/>
</dbReference>
<keyword evidence="16" id="KW-0325">Glycoprotein</keyword>
<dbReference type="FunFam" id="3.30.1360.180:FF:000001">
    <property type="entry name" value="Ectonucleotide pyrophosphatase/phosphodiesterase family member 6"/>
    <property type="match status" value="1"/>
</dbReference>
<dbReference type="PANTHER" id="PTHR10151:SF66">
    <property type="entry name" value="GLYCEROPHOSPHOCHOLINE CHOLINEPHOSPHODIESTERASE ENPP6"/>
    <property type="match status" value="1"/>
</dbReference>
<keyword evidence="17" id="KW-0449">Lipoprotein</keyword>
<evidence type="ECO:0000256" key="5">
    <source>
        <dbReference type="ARBA" id="ARBA00022475"/>
    </source>
</evidence>
<evidence type="ECO:0000256" key="14">
    <source>
        <dbReference type="ARBA" id="ARBA00023136"/>
    </source>
</evidence>
<comment type="catalytic activity">
    <reaction evidence="24">
        <text>a 1-O-alkyl-sn-glycero-3-phosphocholine + H2O = a 1-O-alkyl-sn-glycerol + phosphocholine + H(+)</text>
        <dbReference type="Rhea" id="RHEA:36083"/>
        <dbReference type="ChEBI" id="CHEBI:15377"/>
        <dbReference type="ChEBI" id="CHEBI:15378"/>
        <dbReference type="ChEBI" id="CHEBI:15850"/>
        <dbReference type="ChEBI" id="CHEBI:30909"/>
        <dbReference type="ChEBI" id="CHEBI:295975"/>
    </reaction>
    <physiologicalReaction direction="left-to-right" evidence="24">
        <dbReference type="Rhea" id="RHEA:36084"/>
    </physiologicalReaction>
</comment>
<keyword evidence="12" id="KW-0442">Lipid degradation</keyword>
<accession>A0A9Q1DHC1</accession>
<dbReference type="GO" id="GO:0005886">
    <property type="term" value="C:plasma membrane"/>
    <property type="evidence" value="ECO:0007669"/>
    <property type="project" value="UniProtKB-SubCell"/>
</dbReference>
<evidence type="ECO:0000256" key="9">
    <source>
        <dbReference type="ARBA" id="ARBA00022729"/>
    </source>
</evidence>
<evidence type="ECO:0000256" key="18">
    <source>
        <dbReference type="ARBA" id="ARBA00031167"/>
    </source>
</evidence>
<evidence type="ECO:0000256" key="17">
    <source>
        <dbReference type="ARBA" id="ARBA00023288"/>
    </source>
</evidence>
<evidence type="ECO:0000313" key="32">
    <source>
        <dbReference type="EMBL" id="KAJ8269674.1"/>
    </source>
</evidence>
<evidence type="ECO:0000256" key="21">
    <source>
        <dbReference type="ARBA" id="ARBA00047290"/>
    </source>
</evidence>
<evidence type="ECO:0000256" key="2">
    <source>
        <dbReference type="ARBA" id="ARBA00004609"/>
    </source>
</evidence>
<keyword evidence="8" id="KW-0479">Metal-binding</keyword>
<evidence type="ECO:0000256" key="24">
    <source>
        <dbReference type="ARBA" id="ARBA00047494"/>
    </source>
</evidence>
<evidence type="ECO:0000256" key="3">
    <source>
        <dbReference type="ARBA" id="ARBA00010594"/>
    </source>
</evidence>
<evidence type="ECO:0000256" key="26">
    <source>
        <dbReference type="ARBA" id="ARBA00047779"/>
    </source>
</evidence>
<comment type="function">
    <text evidence="20">Choline-specific glycerophosphodiesterase that hydrolyzes glycerophosphocholine (GPC) and lysophosphatidylcholine (LPC) and contributes to supplying choline to the cells. Has a preference for LPC with short (12:0 and 14:0) or polyunsaturated (18:2 and 20:4) fatty acids. In vitro, hydrolyzes only choline-containing lysophospholipids, such as sphingosylphosphorylcholine (SPC), platelet-activating factor (PAF) and lysoPAF, but not other lysophospholipids.</text>
</comment>
<evidence type="ECO:0000256" key="28">
    <source>
        <dbReference type="ARBA" id="ARBA00048234"/>
    </source>
</evidence>
<dbReference type="GO" id="GO:0016042">
    <property type="term" value="P:lipid catabolic process"/>
    <property type="evidence" value="ECO:0007669"/>
    <property type="project" value="UniProtKB-KW"/>
</dbReference>
<dbReference type="GO" id="GO:0019695">
    <property type="term" value="P:choline metabolic process"/>
    <property type="evidence" value="ECO:0007669"/>
    <property type="project" value="TreeGrafter"/>
</dbReference>
<organism evidence="32 33">
    <name type="scientific">Conger conger</name>
    <name type="common">Conger eel</name>
    <name type="synonym">Muraena conger</name>
    <dbReference type="NCBI Taxonomy" id="82655"/>
    <lineage>
        <taxon>Eukaryota</taxon>
        <taxon>Metazoa</taxon>
        <taxon>Chordata</taxon>
        <taxon>Craniata</taxon>
        <taxon>Vertebrata</taxon>
        <taxon>Euteleostomi</taxon>
        <taxon>Actinopterygii</taxon>
        <taxon>Neopterygii</taxon>
        <taxon>Teleostei</taxon>
        <taxon>Anguilliformes</taxon>
        <taxon>Congridae</taxon>
        <taxon>Conger</taxon>
    </lineage>
</organism>
<keyword evidence="13" id="KW-0443">Lipid metabolism</keyword>
<reference evidence="32" key="1">
    <citation type="journal article" date="2023" name="Science">
        <title>Genome structures resolve the early diversification of teleost fishes.</title>
        <authorList>
            <person name="Parey E."/>
            <person name="Louis A."/>
            <person name="Montfort J."/>
            <person name="Bouchez O."/>
            <person name="Roques C."/>
            <person name="Iampietro C."/>
            <person name="Lluch J."/>
            <person name="Castinel A."/>
            <person name="Donnadieu C."/>
            <person name="Desvignes T."/>
            <person name="Floi Bucao C."/>
            <person name="Jouanno E."/>
            <person name="Wen M."/>
            <person name="Mejri S."/>
            <person name="Dirks R."/>
            <person name="Jansen H."/>
            <person name="Henkel C."/>
            <person name="Chen W.J."/>
            <person name="Zahm M."/>
            <person name="Cabau C."/>
            <person name="Klopp C."/>
            <person name="Thompson A.W."/>
            <person name="Robinson-Rechavi M."/>
            <person name="Braasch I."/>
            <person name="Lecointre G."/>
            <person name="Bobe J."/>
            <person name="Postlethwait J.H."/>
            <person name="Berthelot C."/>
            <person name="Roest Crollius H."/>
            <person name="Guiguen Y."/>
        </authorList>
    </citation>
    <scope>NUCLEOTIDE SEQUENCE</scope>
    <source>
        <strain evidence="32">Concon-B</strain>
    </source>
</reference>
<comment type="catalytic activity">
    <reaction evidence="25">
        <text>a 1-acyl-sn-glycero-3-phosphocholine + H2O = a 1-acyl-sn-glycerol + phosphocholine + H(+)</text>
        <dbReference type="Rhea" id="RHEA:44720"/>
        <dbReference type="ChEBI" id="CHEBI:15377"/>
        <dbReference type="ChEBI" id="CHEBI:15378"/>
        <dbReference type="ChEBI" id="CHEBI:58168"/>
        <dbReference type="ChEBI" id="CHEBI:64683"/>
        <dbReference type="ChEBI" id="CHEBI:295975"/>
    </reaction>
    <physiologicalReaction direction="left-to-right" evidence="25">
        <dbReference type="Rhea" id="RHEA:44721"/>
    </physiologicalReaction>
</comment>
<keyword evidence="7" id="KW-0336">GPI-anchor</keyword>
<keyword evidence="15" id="KW-1015">Disulfide bond</keyword>
<dbReference type="GO" id="GO:0047390">
    <property type="term" value="F:glycerophosphocholine cholinephosphodiesterase activity"/>
    <property type="evidence" value="ECO:0007669"/>
    <property type="project" value="UniProtKB-EC"/>
</dbReference>
<evidence type="ECO:0000256" key="27">
    <source>
        <dbReference type="ARBA" id="ARBA00048209"/>
    </source>
</evidence>
<evidence type="ECO:0000256" key="1">
    <source>
        <dbReference type="ARBA" id="ARBA00001947"/>
    </source>
</evidence>
<evidence type="ECO:0000313" key="33">
    <source>
        <dbReference type="Proteomes" id="UP001152803"/>
    </source>
</evidence>
<comment type="catalytic activity">
    <reaction evidence="23">
        <text>glycero-2-phosphocholine + H2O = phosphocholine + glycerol + H(+)</text>
        <dbReference type="Rhea" id="RHEA:61684"/>
        <dbReference type="ChEBI" id="CHEBI:15377"/>
        <dbReference type="ChEBI" id="CHEBI:15378"/>
        <dbReference type="ChEBI" id="CHEBI:17754"/>
        <dbReference type="ChEBI" id="CHEBI:144950"/>
        <dbReference type="ChEBI" id="CHEBI:295975"/>
    </reaction>
    <physiologicalReaction direction="left-to-right" evidence="23">
        <dbReference type="Rhea" id="RHEA:61685"/>
    </physiologicalReaction>
</comment>
<comment type="catalytic activity">
    <reaction evidence="30">
        <text>1-(9Z,12Z)-octadecadienoyl-sn-glycero-3-phosphocholine + H2O = 1-(9Z,12Z-octadecadienoyl)-sn-glycerol + phosphocholine + H(+)</text>
        <dbReference type="Rhea" id="RHEA:41115"/>
        <dbReference type="ChEBI" id="CHEBI:15377"/>
        <dbReference type="ChEBI" id="CHEBI:15378"/>
        <dbReference type="ChEBI" id="CHEBI:28733"/>
        <dbReference type="ChEBI" id="CHEBI:75561"/>
        <dbReference type="ChEBI" id="CHEBI:295975"/>
    </reaction>
    <physiologicalReaction direction="left-to-right" evidence="30">
        <dbReference type="Rhea" id="RHEA:41116"/>
    </physiologicalReaction>
</comment>
<keyword evidence="33" id="KW-1185">Reference proteome</keyword>
<evidence type="ECO:0000256" key="8">
    <source>
        <dbReference type="ARBA" id="ARBA00022723"/>
    </source>
</evidence>
<evidence type="ECO:0000256" key="31">
    <source>
        <dbReference type="ARBA" id="ARBA00049320"/>
    </source>
</evidence>
<comment type="catalytic activity">
    <reaction evidence="26">
        <text>1-tetradecanoyl-sn-glycero-3-phosphocholine + H2O = 1-tetradecanoyl-sn-glycerol + phosphocholine + H(+)</text>
        <dbReference type="Rhea" id="RHEA:40999"/>
        <dbReference type="ChEBI" id="CHEBI:15377"/>
        <dbReference type="ChEBI" id="CHEBI:15378"/>
        <dbReference type="ChEBI" id="CHEBI:64489"/>
        <dbReference type="ChEBI" id="CHEBI:75536"/>
        <dbReference type="ChEBI" id="CHEBI:295975"/>
    </reaction>
    <physiologicalReaction direction="left-to-right" evidence="26">
        <dbReference type="Rhea" id="RHEA:41000"/>
    </physiologicalReaction>
</comment>
<dbReference type="EMBL" id="JAFJMO010000008">
    <property type="protein sequence ID" value="KAJ8269674.1"/>
    <property type="molecule type" value="Genomic_DNA"/>
</dbReference>
<evidence type="ECO:0000256" key="7">
    <source>
        <dbReference type="ARBA" id="ARBA00022622"/>
    </source>
</evidence>
<dbReference type="GO" id="GO:0008889">
    <property type="term" value="F:glycerophosphodiester phosphodiesterase activity"/>
    <property type="evidence" value="ECO:0007669"/>
    <property type="project" value="TreeGrafter"/>
</dbReference>
<sequence>MLRSYSHIVPGQNVIPRWHVFGIPSASTLSNTSSKKRRGRAEERSNRRLASRKLLLFLIDGFRYDYIDDLEAFPGFKEIVENGVKVDYLTPDFPSLSYPNYYSLMTGRNCDVHQMTGNYMWDQATMKEFLIGTNPDSRLGMWWDGSEPIWVTMQKLKKNAFMYYWPGCEVDIMGVRPTHCEEYVYNPSEKNFTDSFEKALNALSSGKADMAGVYYEKVDVEGHHYGPLSPQVRTTINRLDLVFQTLNQRIKNKNLQNDLNVMIFSDHGMTDIKWMEKVIVLELYINMSDIVKMMDRGSVVSLWPKQSKYELIYQRLSVAENMNVYKRQEIPDRYHYKNGKFVSTLTLVADPGWFITESLSKLPFWKNRTGEPQGWQHGWHGYDNEFVDMRGFFLAQGPDFKRNLRAGPIRSVDVYNLMCHTLGVQALPNNGSWTRVEYMLSPGVSAGERHGPLSGSVLGLVLLVLGLQV</sequence>
<keyword evidence="14" id="KW-0472">Membrane</keyword>